<feature type="binding site" evidence="20">
    <location>
        <position position="2089"/>
    </location>
    <ligand>
        <name>ATP</name>
        <dbReference type="ChEBI" id="CHEBI:30616"/>
    </ligand>
</feature>
<dbReference type="Pfam" id="PF08276">
    <property type="entry name" value="PAN_2"/>
    <property type="match status" value="3"/>
</dbReference>
<comment type="subcellular location">
    <subcellularLocation>
        <location evidence="1">Cell membrane</location>
        <topology evidence="1">Single-pass type I membrane protein</topology>
    </subcellularLocation>
</comment>
<dbReference type="GO" id="GO:0005886">
    <property type="term" value="C:plasma membrane"/>
    <property type="evidence" value="ECO:0007669"/>
    <property type="project" value="UniProtKB-SubCell"/>
</dbReference>
<evidence type="ECO:0000256" key="7">
    <source>
        <dbReference type="ARBA" id="ARBA00022692"/>
    </source>
</evidence>
<evidence type="ECO:0000256" key="3">
    <source>
        <dbReference type="ARBA" id="ARBA00022475"/>
    </source>
</evidence>
<dbReference type="EC" id="2.7.11.1" evidence="2"/>
<dbReference type="CDD" id="cd00028">
    <property type="entry name" value="B_lectin"/>
    <property type="match status" value="3"/>
</dbReference>
<evidence type="ECO:0000256" key="21">
    <source>
        <dbReference type="SAM" id="Phobius"/>
    </source>
</evidence>
<dbReference type="Pfam" id="PF00954">
    <property type="entry name" value="S_locus_glycop"/>
    <property type="match status" value="2"/>
</dbReference>
<evidence type="ECO:0000256" key="20">
    <source>
        <dbReference type="PROSITE-ProRule" id="PRU10141"/>
    </source>
</evidence>
<keyword evidence="3" id="KW-1003">Cell membrane</keyword>
<evidence type="ECO:0000256" key="22">
    <source>
        <dbReference type="SAM" id="SignalP"/>
    </source>
</evidence>
<keyword evidence="16" id="KW-0325">Glycoprotein</keyword>
<dbReference type="PROSITE" id="PS00108">
    <property type="entry name" value="PROTEIN_KINASE_ST"/>
    <property type="match status" value="3"/>
</dbReference>
<feature type="signal peptide" evidence="22">
    <location>
        <begin position="1"/>
        <end position="26"/>
    </location>
</feature>
<evidence type="ECO:0000259" key="24">
    <source>
        <dbReference type="PROSITE" id="PS50026"/>
    </source>
</evidence>
<feature type="domain" description="Bulb-type lectin" evidence="25">
    <location>
        <begin position="1619"/>
        <end position="1737"/>
    </location>
</feature>
<dbReference type="FunFam" id="2.90.10.10:FF:000001">
    <property type="entry name" value="G-type lectin S-receptor-like serine/threonine-protein kinase"/>
    <property type="match status" value="1"/>
</dbReference>
<keyword evidence="13 21" id="KW-0472">Membrane</keyword>
<dbReference type="FunFam" id="2.90.10.10:FF:000005">
    <property type="entry name" value="G-type lectin S-receptor-like serine/threonine-protein kinase"/>
    <property type="match status" value="1"/>
</dbReference>
<feature type="domain" description="Protein kinase" evidence="23">
    <location>
        <begin position="2061"/>
        <end position="2337"/>
    </location>
</feature>
<dbReference type="Pfam" id="PF11883">
    <property type="entry name" value="DUF3403"/>
    <property type="match status" value="1"/>
</dbReference>
<sequence length="2423" mass="272625">MGLCRGQVSIVLFLLISSFCVEIITAIGTITSTQFLKDPEAIVSNSSTYKLGFFSPVNSTNRYVGIWFNEVPVVTALWVANRNKPLNDSSGILAISKDGNLVVLNGQQEILWSSDVPNPVSNSSAQLSDTGNLVLRDNNGEIVWESFQHPSDSFFSKMKLSINKRTGERILLTSWKSATDPSTGSFSAGLNRVDIPEIFIWKDNYPFFRSGPWNRQVFIGVPYMNSATVDGLNIVDDGEGTIDLTFSYANQSFLSSFALTSQGQLEHTRWEHGMEDGIVLWGNMKVPDLAQWTHLTEIECKDKCLTNCSCIAYAYSSGIGCMSWIGDLIDIIEFPKGGEDLYIRMAYSESDGNHRQKKTVMVSSVIGTISIAMICALLTWRFMSKRRASKGREDLLSDTNVRHPTFLDGDSLDHVKLQELPLFSLGSLTDATDGFDLSNKLGQGGFGPVYKGKLSDGKEIAVKRLSRASGQGLKEFMNEVEVISKLQHRNLVRLLGCCVEGEEKLLVYEYMPNKSLDAFLFDPLRKQLLDWKKRFIIIEGICRGLLYLHRDSRLRIIHRDLKASNILLDPELKPKISDFGVARIFGGDEDQANTKRVVGTFGYISPEYAMEGRFSEKSDVYSFGVLLLETVSGRRNTSFYGNEQALSLLGFAWKLWNEGDIAALVDPVISDPSSQLEIFRCIHIGLLCVQEFPEDRPTASTVVSMLNSEISYLATPKQPPFVERRHHLSEEIHHQNEENCSINHVTVTLFISSESFSFSEVVKNDLQDHKPSSCFSLVAPFCEAANNTLTTGQSLKDGESLISVDENFELGFFSLGNSSLRYFGIRYYKIQDQAVIWVANRDKPISGSNGVFMIGEDGNLWVIDGNVSFWSSNASIVSSNTAAMLDTTGNLILSSNDSIGDTDKAYWQSFNHPTDSYLPHMKVLISSAEIHAFSSWKSENDPSQGNFTMGVDPRGAPQIVVWERSRRRWRSGHWNGVIFSGVPYMTAFTTYQYGFKVTRESDGKFYFTYNPSDNSELMRFQITWNGFEEQKRWNETAKKWQVMQLQPSEDCETYNYCGNFGVCTPSGSPKCRCMEGFGPRHPDQWRLGNWSGGCERRSPLQCQRNNNSGGEDGFKTLRSTKLPDFADVQSISSDPCRETCLNNCSCKAYAYVSGIQCMIWNGDLIDVQHSVDGGNTLYIRLADSEFGRSRMPTYVIILIVLAGLAFLAISIWLLWMLKRRLKVLPAVTPACTSSTCELPVYDPSKSKEFSTDASGSTDLGNIPGGEEVAVKRLSKISGQGLQEFKNEIILIAKLQHRNLVRLLGCSIQDDEKMLIYEYMPNKSLDYFLFDPDKQALLDWSKRFAIIEGIARGLLYLHRDSRLRIIHRDLKASNILLDEEMNPKISDFGMARIFGGNQSEINTNRVVGTYGYMAPEYAMEGLFSVKSDVYSFGVLLLEIVSGRRNTSFRQTDRKILIAHAWDLWNEGKAMDMVDPSIRDSCDETEVLRCIQIGMLCVQDSAFDRPNMASLVVMVESSTTSIPLPRQPTFTSVRASIDPEIFLEMQDVASSSDLTVKVLQNREDSCIATITEYLQDEEIKAPEIQTPVNTLSKMRHHYDTTTLFFSITFLSFFSSKFASSLDALTATQSLINGHTLISTGQDFELGFFTPGNSRNSYVGIWYKSIPRTYVWVANRDNPLSKSPGTFKIFNQSIALFDLEENLIWSSNQTNAKNPVMQLLDSGNLVLKEQGSESGQFLWQSFDYPTDTLLPDMKLGWDLNTGLDRYLSSWKSSDDPGTGDYSFKLEYRGFPEVFFWKDHEIEYRSGPWNGQRFSGVPEMKPVVNLSFNFITNQDEVYYSFHIASKNLYSRLTVTSSGLLQRFTWIPETQQWNQFWYAPKDQCDSYRECGAYGICDSNASPVCKCMKGFQPKNIQAWDLRDGSGGCVRKTNLECLKDKFLHLKNMKLPESTASFVDRNTSLRNCEMLCSSNCSCTAYANSNISNGGSGCVIWTGELFDLRQYPEGGQDLFVRLAASDIGPQERSQDLLLNEVVISKKDYSGEKNTDELELPLFDFSTLATATNNFCDENKIGEGGFGCVHMGRLVEGQEVAVKRLSKKSGQGTEEFKNEVRLIARLQHRNLVRLLGCCIEMDEKILIYEFMENRSLDSVLFNKAKSSLLNWQRRFDIICGTARGLLYLHQDSRFRIIHRDLKASNILLDGDWTPKISDFGMARIFAGDQTQANTRRIVGTYGYMSPEYAMDGLFSVKSDVFSFGVLVLEIVCGEKNRGFYHSNSELNLLGNVWRQWKDGKGLEMLDISVGSSYSPSEVLRCIQVGLLCVQERAEDRPTMASAVLMLSSETASMPQPKTPGYCLGRNPFETDSSSSKQDESFTVNQVTVTVLDARTRSNKRYCTRSRLAEEIQHYSRDCSRASLSASRFQIKTHSQGP</sequence>
<protein>
    <recommendedName>
        <fullName evidence="2">non-specific serine/threonine protein kinase</fullName>
        <ecNumber evidence="2">2.7.11.1</ecNumber>
    </recommendedName>
</protein>
<keyword evidence="11 20" id="KW-0067">ATP-binding</keyword>
<dbReference type="InterPro" id="IPR000719">
    <property type="entry name" value="Prot_kinase_dom"/>
</dbReference>
<feature type="domain" description="Apple" evidence="26">
    <location>
        <begin position="273"/>
        <end position="346"/>
    </location>
</feature>
<feature type="domain" description="EGF-like" evidence="24">
    <location>
        <begin position="1047"/>
        <end position="1083"/>
    </location>
</feature>
<evidence type="ECO:0000256" key="5">
    <source>
        <dbReference type="ARBA" id="ARBA00022536"/>
    </source>
</evidence>
<keyword evidence="15" id="KW-0675">Receptor</keyword>
<evidence type="ECO:0000259" key="26">
    <source>
        <dbReference type="PROSITE" id="PS50948"/>
    </source>
</evidence>
<dbReference type="SMART" id="SM00220">
    <property type="entry name" value="S_TKc"/>
    <property type="match status" value="3"/>
</dbReference>
<evidence type="ECO:0000256" key="8">
    <source>
        <dbReference type="ARBA" id="ARBA00022729"/>
    </source>
</evidence>
<accession>A0A6N2KXA7</accession>
<keyword evidence="14" id="KW-1015">Disulfide bond</keyword>
<dbReference type="PANTHER" id="PTHR27002">
    <property type="entry name" value="RECEPTOR-LIKE SERINE/THREONINE-PROTEIN KINASE SD1-8"/>
    <property type="match status" value="1"/>
</dbReference>
<feature type="domain" description="Bulb-type lectin" evidence="25">
    <location>
        <begin position="786"/>
        <end position="906"/>
    </location>
</feature>
<keyword evidence="6" id="KW-0808">Transferase</keyword>
<dbReference type="Gene3D" id="1.10.510.10">
    <property type="entry name" value="Transferase(Phosphotransferase) domain 1"/>
    <property type="match status" value="3"/>
</dbReference>
<dbReference type="GO" id="GO:0004674">
    <property type="term" value="F:protein serine/threonine kinase activity"/>
    <property type="evidence" value="ECO:0007669"/>
    <property type="project" value="UniProtKB-KW"/>
</dbReference>
<reference evidence="27" key="1">
    <citation type="submission" date="2019-03" db="EMBL/GenBank/DDBJ databases">
        <authorList>
            <person name="Mank J."/>
            <person name="Almeida P."/>
        </authorList>
    </citation>
    <scope>NUCLEOTIDE SEQUENCE</scope>
    <source>
        <strain evidence="27">78183</strain>
    </source>
</reference>
<evidence type="ECO:0000256" key="4">
    <source>
        <dbReference type="ARBA" id="ARBA00022527"/>
    </source>
</evidence>
<keyword evidence="10" id="KW-0418">Kinase</keyword>
<evidence type="ECO:0000256" key="10">
    <source>
        <dbReference type="ARBA" id="ARBA00022777"/>
    </source>
</evidence>
<dbReference type="InterPro" id="IPR017441">
    <property type="entry name" value="Protein_kinase_ATP_BS"/>
</dbReference>
<dbReference type="CDD" id="cd00054">
    <property type="entry name" value="EGF_CA"/>
    <property type="match status" value="1"/>
</dbReference>
<dbReference type="InterPro" id="IPR000742">
    <property type="entry name" value="EGF"/>
</dbReference>
<dbReference type="SMART" id="SM00108">
    <property type="entry name" value="B_lectin"/>
    <property type="match status" value="3"/>
</dbReference>
<dbReference type="Gene3D" id="2.90.10.10">
    <property type="entry name" value="Bulb-type lectin domain"/>
    <property type="match status" value="3"/>
</dbReference>
<dbReference type="PROSITE" id="PS50011">
    <property type="entry name" value="PROTEIN_KINASE_DOM"/>
    <property type="match status" value="3"/>
</dbReference>
<dbReference type="InterPro" id="IPR001245">
    <property type="entry name" value="Ser-Thr/Tyr_kinase_cat_dom"/>
</dbReference>
<dbReference type="InterPro" id="IPR011009">
    <property type="entry name" value="Kinase-like_dom_sf"/>
</dbReference>
<keyword evidence="12 21" id="KW-1133">Transmembrane helix</keyword>
<dbReference type="FunFam" id="3.30.200.20:FF:000145">
    <property type="entry name" value="receptor-like serine/threonine-protein kinase SD1-8"/>
    <property type="match status" value="2"/>
</dbReference>
<dbReference type="InterPro" id="IPR036426">
    <property type="entry name" value="Bulb-type_lectin_dom_sf"/>
</dbReference>
<dbReference type="PROSITE" id="PS50948">
    <property type="entry name" value="PAN"/>
    <property type="match status" value="3"/>
</dbReference>
<keyword evidence="9 20" id="KW-0547">Nucleotide-binding</keyword>
<evidence type="ECO:0000256" key="17">
    <source>
        <dbReference type="ARBA" id="ARBA00047899"/>
    </source>
</evidence>
<comment type="caution">
    <text evidence="19">Lacks conserved residue(s) required for the propagation of feature annotation.</text>
</comment>
<dbReference type="SUPFAM" id="SSF51110">
    <property type="entry name" value="alpha-D-mannose-specific plant lectins"/>
    <property type="match status" value="3"/>
</dbReference>
<evidence type="ECO:0000256" key="14">
    <source>
        <dbReference type="ARBA" id="ARBA00023157"/>
    </source>
</evidence>
<feature type="domain" description="Protein kinase" evidence="23">
    <location>
        <begin position="435"/>
        <end position="713"/>
    </location>
</feature>
<dbReference type="GO" id="GO:0005524">
    <property type="term" value="F:ATP binding"/>
    <property type="evidence" value="ECO:0007669"/>
    <property type="project" value="UniProtKB-UniRule"/>
</dbReference>
<evidence type="ECO:0000256" key="13">
    <source>
        <dbReference type="ARBA" id="ARBA00023136"/>
    </source>
</evidence>
<dbReference type="InterPro" id="IPR021820">
    <property type="entry name" value="S-locus_recpt_kinase_C"/>
</dbReference>
<evidence type="ECO:0000256" key="9">
    <source>
        <dbReference type="ARBA" id="ARBA00022741"/>
    </source>
</evidence>
<dbReference type="FunFam" id="3.30.200.20:FF:000924">
    <property type="entry name" value="Uncharacterized protein"/>
    <property type="match status" value="1"/>
</dbReference>
<dbReference type="SUPFAM" id="SSF56112">
    <property type="entry name" value="Protein kinase-like (PK-like)"/>
    <property type="match status" value="3"/>
</dbReference>
<evidence type="ECO:0000256" key="19">
    <source>
        <dbReference type="PROSITE-ProRule" id="PRU00076"/>
    </source>
</evidence>
<comment type="catalytic activity">
    <reaction evidence="17">
        <text>L-threonyl-[protein] + ATP = O-phospho-L-threonyl-[protein] + ADP + H(+)</text>
        <dbReference type="Rhea" id="RHEA:46608"/>
        <dbReference type="Rhea" id="RHEA-COMP:11060"/>
        <dbReference type="Rhea" id="RHEA-COMP:11605"/>
        <dbReference type="ChEBI" id="CHEBI:15378"/>
        <dbReference type="ChEBI" id="CHEBI:30013"/>
        <dbReference type="ChEBI" id="CHEBI:30616"/>
        <dbReference type="ChEBI" id="CHEBI:61977"/>
        <dbReference type="ChEBI" id="CHEBI:456216"/>
        <dbReference type="EC" id="2.7.11.1"/>
    </reaction>
</comment>
<dbReference type="SMART" id="SM00473">
    <property type="entry name" value="PAN_AP"/>
    <property type="match status" value="3"/>
</dbReference>
<keyword evidence="5 19" id="KW-0245">EGF-like domain</keyword>
<dbReference type="InterPro" id="IPR003609">
    <property type="entry name" value="Pan_app"/>
</dbReference>
<evidence type="ECO:0000256" key="11">
    <source>
        <dbReference type="ARBA" id="ARBA00022840"/>
    </source>
</evidence>
<dbReference type="InterPro" id="IPR008271">
    <property type="entry name" value="Ser/Thr_kinase_AS"/>
</dbReference>
<dbReference type="PROSITE" id="PS00107">
    <property type="entry name" value="PROTEIN_KINASE_ATP"/>
    <property type="match status" value="1"/>
</dbReference>
<evidence type="ECO:0000256" key="16">
    <source>
        <dbReference type="ARBA" id="ARBA00023180"/>
    </source>
</evidence>
<dbReference type="CDD" id="cd14066">
    <property type="entry name" value="STKc_IRAK"/>
    <property type="match status" value="3"/>
</dbReference>
<gene>
    <name evidence="27" type="ORF">SVIM_LOCUS150773</name>
</gene>
<keyword evidence="8 22" id="KW-0732">Signal</keyword>
<feature type="domain" description="Apple" evidence="26">
    <location>
        <begin position="1930"/>
        <end position="2010"/>
    </location>
</feature>
<evidence type="ECO:0000259" key="23">
    <source>
        <dbReference type="PROSITE" id="PS50011"/>
    </source>
</evidence>
<dbReference type="InterPro" id="IPR022126">
    <property type="entry name" value="S-locus_recpt_kinase"/>
</dbReference>
<dbReference type="InterPro" id="IPR001480">
    <property type="entry name" value="Bulb-type_lectin_dom"/>
</dbReference>
<evidence type="ECO:0000259" key="25">
    <source>
        <dbReference type="PROSITE" id="PS50927"/>
    </source>
</evidence>
<dbReference type="Gene3D" id="3.30.200.20">
    <property type="entry name" value="Phosphorylase Kinase, domain 1"/>
    <property type="match status" value="3"/>
</dbReference>
<name>A0A6N2KXA7_SALVM</name>
<comment type="catalytic activity">
    <reaction evidence="18">
        <text>L-seryl-[protein] + ATP = O-phospho-L-seryl-[protein] + ADP + H(+)</text>
        <dbReference type="Rhea" id="RHEA:17989"/>
        <dbReference type="Rhea" id="RHEA-COMP:9863"/>
        <dbReference type="Rhea" id="RHEA-COMP:11604"/>
        <dbReference type="ChEBI" id="CHEBI:15378"/>
        <dbReference type="ChEBI" id="CHEBI:29999"/>
        <dbReference type="ChEBI" id="CHEBI:30616"/>
        <dbReference type="ChEBI" id="CHEBI:83421"/>
        <dbReference type="ChEBI" id="CHEBI:456216"/>
        <dbReference type="EC" id="2.7.11.1"/>
    </reaction>
</comment>
<evidence type="ECO:0000313" key="27">
    <source>
        <dbReference type="EMBL" id="VFU33225.1"/>
    </source>
</evidence>
<dbReference type="FunFam" id="1.10.510.10:FF:000060">
    <property type="entry name" value="G-type lectin S-receptor-like serine/threonine-protein kinase"/>
    <property type="match status" value="3"/>
</dbReference>
<dbReference type="Pfam" id="PF12398">
    <property type="entry name" value="DUF3660"/>
    <property type="match status" value="1"/>
</dbReference>
<evidence type="ECO:0000256" key="2">
    <source>
        <dbReference type="ARBA" id="ARBA00012513"/>
    </source>
</evidence>
<evidence type="ECO:0000256" key="1">
    <source>
        <dbReference type="ARBA" id="ARBA00004251"/>
    </source>
</evidence>
<dbReference type="InterPro" id="IPR000858">
    <property type="entry name" value="S_locus_glycoprot_dom"/>
</dbReference>
<feature type="domain" description="Bulb-type lectin" evidence="25">
    <location>
        <begin position="27"/>
        <end position="148"/>
    </location>
</feature>
<proteinExistence type="predicted"/>
<evidence type="ECO:0000256" key="18">
    <source>
        <dbReference type="ARBA" id="ARBA00048679"/>
    </source>
</evidence>
<dbReference type="GO" id="GO:0048544">
    <property type="term" value="P:recognition of pollen"/>
    <property type="evidence" value="ECO:0007669"/>
    <property type="project" value="InterPro"/>
</dbReference>
<dbReference type="PROSITE" id="PS50026">
    <property type="entry name" value="EGF_3"/>
    <property type="match status" value="1"/>
</dbReference>
<dbReference type="EMBL" id="CAADRP010000890">
    <property type="protein sequence ID" value="VFU33225.1"/>
    <property type="molecule type" value="Genomic_DNA"/>
</dbReference>
<feature type="chain" id="PRO_5044884392" description="non-specific serine/threonine protein kinase" evidence="22">
    <location>
        <begin position="27"/>
        <end position="2423"/>
    </location>
</feature>
<feature type="transmembrane region" description="Helical" evidence="21">
    <location>
        <begin position="360"/>
        <end position="380"/>
    </location>
</feature>
<dbReference type="PROSITE" id="PS50927">
    <property type="entry name" value="BULB_LECTIN"/>
    <property type="match status" value="3"/>
</dbReference>
<keyword evidence="4" id="KW-0723">Serine/threonine-protein kinase</keyword>
<evidence type="ECO:0000256" key="15">
    <source>
        <dbReference type="ARBA" id="ARBA00023170"/>
    </source>
</evidence>
<keyword evidence="7 21" id="KW-0812">Transmembrane</keyword>
<feature type="domain" description="Protein kinase" evidence="23">
    <location>
        <begin position="1243"/>
        <end position="1528"/>
    </location>
</feature>
<dbReference type="PANTHER" id="PTHR27002:SF150">
    <property type="entry name" value="RECEPTOR-LIKE SERINE_THREONINE-PROTEIN KINASE SD1-8"/>
    <property type="match status" value="1"/>
</dbReference>
<dbReference type="Pfam" id="PF01453">
    <property type="entry name" value="B_lectin"/>
    <property type="match status" value="3"/>
</dbReference>
<organism evidence="27">
    <name type="scientific">Salix viminalis</name>
    <name type="common">Common osier</name>
    <name type="synonym">Basket willow</name>
    <dbReference type="NCBI Taxonomy" id="40686"/>
    <lineage>
        <taxon>Eukaryota</taxon>
        <taxon>Viridiplantae</taxon>
        <taxon>Streptophyta</taxon>
        <taxon>Embryophyta</taxon>
        <taxon>Tracheophyta</taxon>
        <taxon>Spermatophyta</taxon>
        <taxon>Magnoliopsida</taxon>
        <taxon>eudicotyledons</taxon>
        <taxon>Gunneridae</taxon>
        <taxon>Pentapetalae</taxon>
        <taxon>rosids</taxon>
        <taxon>fabids</taxon>
        <taxon>Malpighiales</taxon>
        <taxon>Salicaceae</taxon>
        <taxon>Saliceae</taxon>
        <taxon>Salix</taxon>
    </lineage>
</organism>
<dbReference type="Pfam" id="PF07714">
    <property type="entry name" value="PK_Tyr_Ser-Thr"/>
    <property type="match status" value="3"/>
</dbReference>
<dbReference type="CDD" id="cd01098">
    <property type="entry name" value="PAN_AP_plant"/>
    <property type="match status" value="3"/>
</dbReference>
<evidence type="ECO:0000256" key="12">
    <source>
        <dbReference type="ARBA" id="ARBA00022989"/>
    </source>
</evidence>
<evidence type="ECO:0000256" key="6">
    <source>
        <dbReference type="ARBA" id="ARBA00022679"/>
    </source>
</evidence>
<feature type="domain" description="Apple" evidence="26">
    <location>
        <begin position="1102"/>
        <end position="1182"/>
    </location>
</feature>
<feature type="transmembrane region" description="Helical" evidence="21">
    <location>
        <begin position="1194"/>
        <end position="1215"/>
    </location>
</feature>